<dbReference type="Proteomes" id="UP001642540">
    <property type="component" value="Unassembled WGS sequence"/>
</dbReference>
<protein>
    <recommendedName>
        <fullName evidence="4">Odorant receptor</fullName>
    </recommendedName>
</protein>
<gene>
    <name evidence="2" type="ORF">ODALV1_LOCUS24819</name>
</gene>
<feature type="transmembrane region" description="Helical" evidence="1">
    <location>
        <begin position="289"/>
        <end position="309"/>
    </location>
</feature>
<keyword evidence="1" id="KW-0472">Membrane</keyword>
<reference evidence="2 3" key="1">
    <citation type="submission" date="2024-08" db="EMBL/GenBank/DDBJ databases">
        <authorList>
            <person name="Cucini C."/>
            <person name="Frati F."/>
        </authorList>
    </citation>
    <scope>NUCLEOTIDE SEQUENCE [LARGE SCALE GENOMIC DNA]</scope>
</reference>
<evidence type="ECO:0008006" key="4">
    <source>
        <dbReference type="Google" id="ProtNLM"/>
    </source>
</evidence>
<keyword evidence="3" id="KW-1185">Reference proteome</keyword>
<evidence type="ECO:0000313" key="3">
    <source>
        <dbReference type="Proteomes" id="UP001642540"/>
    </source>
</evidence>
<name>A0ABP1RQ78_9HEXA</name>
<feature type="transmembrane region" description="Helical" evidence="1">
    <location>
        <begin position="171"/>
        <end position="191"/>
    </location>
</feature>
<accession>A0ABP1RQ78</accession>
<keyword evidence="1" id="KW-1133">Transmembrane helix</keyword>
<sequence>MSTPLTIQVFQLNEFLWTKHPYPKLFFRWNPLTNKFDPFSGSYSPVLFGLFTFFPLFFLVILNTFLTITFILQPELTSILDRFVTLEIFSLNLFCFVSIVYAFRNRVGLAIYINSLLSICSNSNGLNQETTNIGPETKFKSFIRNIFEEIRKIKTGEKCDSTGVIANIMSLYFGFIPPVLTACGIIMCWVAEVNVDPLYLVFRYFSDSSDDYDSFFKGCIRIVFSHLCIQEGGRTLCFVLTYIIAACECTESTLEKIHHISTTDRIQAVKEYNTFYILHLAGSAEIGPLPFATLLVGYAVLMLSASATIMGYELLPPQIYWYAPVLTMVCLAVMLVGLPYSTGCYALSEDMLKSWKRVNEKKWFRKRLRAMRPVCFYFGGFRELNIEFMMIYLESVFETTMSLTVLFNAETNLTHLLV</sequence>
<dbReference type="EMBL" id="CAXLJM020000094">
    <property type="protein sequence ID" value="CAL8132904.1"/>
    <property type="molecule type" value="Genomic_DNA"/>
</dbReference>
<keyword evidence="1" id="KW-0812">Transmembrane</keyword>
<feature type="transmembrane region" description="Helical" evidence="1">
    <location>
        <begin position="46"/>
        <end position="72"/>
    </location>
</feature>
<comment type="caution">
    <text evidence="2">The sequence shown here is derived from an EMBL/GenBank/DDBJ whole genome shotgun (WGS) entry which is preliminary data.</text>
</comment>
<evidence type="ECO:0000313" key="2">
    <source>
        <dbReference type="EMBL" id="CAL8132904.1"/>
    </source>
</evidence>
<proteinExistence type="predicted"/>
<feature type="transmembrane region" description="Helical" evidence="1">
    <location>
        <begin position="84"/>
        <end position="103"/>
    </location>
</feature>
<feature type="transmembrane region" description="Helical" evidence="1">
    <location>
        <begin position="321"/>
        <end position="347"/>
    </location>
</feature>
<organism evidence="2 3">
    <name type="scientific">Orchesella dallaii</name>
    <dbReference type="NCBI Taxonomy" id="48710"/>
    <lineage>
        <taxon>Eukaryota</taxon>
        <taxon>Metazoa</taxon>
        <taxon>Ecdysozoa</taxon>
        <taxon>Arthropoda</taxon>
        <taxon>Hexapoda</taxon>
        <taxon>Collembola</taxon>
        <taxon>Entomobryomorpha</taxon>
        <taxon>Entomobryoidea</taxon>
        <taxon>Orchesellidae</taxon>
        <taxon>Orchesellinae</taxon>
        <taxon>Orchesella</taxon>
    </lineage>
</organism>
<evidence type="ECO:0000256" key="1">
    <source>
        <dbReference type="SAM" id="Phobius"/>
    </source>
</evidence>